<dbReference type="GeneID" id="13451507"/>
<protein>
    <recommendedName>
        <fullName evidence="4">EF-hand domain-containing protein</fullName>
    </recommendedName>
</protein>
<organism evidence="2 3">
    <name type="scientific">Leishmania mexicana (strain MHOM/GT/2001/U1103)</name>
    <dbReference type="NCBI Taxonomy" id="929439"/>
    <lineage>
        <taxon>Eukaryota</taxon>
        <taxon>Discoba</taxon>
        <taxon>Euglenozoa</taxon>
        <taxon>Kinetoplastea</taxon>
        <taxon>Metakinetoplastina</taxon>
        <taxon>Trypanosomatida</taxon>
        <taxon>Trypanosomatidae</taxon>
        <taxon>Leishmaniinae</taxon>
        <taxon>Leishmania</taxon>
    </lineage>
</organism>
<feature type="compositionally biased region" description="Polar residues" evidence="1">
    <location>
        <begin position="159"/>
        <end position="178"/>
    </location>
</feature>
<feature type="region of interest" description="Disordered" evidence="1">
    <location>
        <begin position="234"/>
        <end position="253"/>
    </location>
</feature>
<dbReference type="Proteomes" id="UP000007259">
    <property type="component" value="Chromosome 29"/>
</dbReference>
<evidence type="ECO:0000256" key="1">
    <source>
        <dbReference type="SAM" id="MobiDB-lite"/>
    </source>
</evidence>
<gene>
    <name evidence="2" type="ORF">LMXM_29_2620</name>
</gene>
<dbReference type="PhylomeDB" id="E9B132"/>
<feature type="region of interest" description="Disordered" evidence="1">
    <location>
        <begin position="619"/>
        <end position="642"/>
    </location>
</feature>
<dbReference type="VEuPathDB" id="TriTrypDB:LmxM.29.2620"/>
<keyword evidence="3" id="KW-1185">Reference proteome</keyword>
<evidence type="ECO:0000313" key="3">
    <source>
        <dbReference type="Proteomes" id="UP000007259"/>
    </source>
</evidence>
<dbReference type="AlphaFoldDB" id="E9B132"/>
<dbReference type="OMA" id="EGADFLW"/>
<dbReference type="EMBL" id="FR799582">
    <property type="protein sequence ID" value="CBZ28938.1"/>
    <property type="molecule type" value="Genomic_DNA"/>
</dbReference>
<accession>E9B132</accession>
<reference evidence="2 3" key="1">
    <citation type="journal article" date="2011" name="Genome Res.">
        <title>Chromosome and gene copy number variation allow major structural change between species and strains of Leishmania.</title>
        <authorList>
            <person name="Rogers M.B."/>
            <person name="Hilley J.D."/>
            <person name="Dickens N.J."/>
            <person name="Wilkes J."/>
            <person name="Bates P.A."/>
            <person name="Depledge D.P."/>
            <person name="Harris D."/>
            <person name="Her Y."/>
            <person name="Herzyk P."/>
            <person name="Imamura H."/>
            <person name="Otto T.D."/>
            <person name="Sanders M."/>
            <person name="Seeger K."/>
            <person name="Dujardin J.C."/>
            <person name="Berriman M."/>
            <person name="Smith D.F."/>
            <person name="Hertz-Fowler C."/>
            <person name="Mottram J.C."/>
        </authorList>
    </citation>
    <scope>NUCLEOTIDE SEQUENCE [LARGE SCALE GENOMIC DNA]</scope>
    <source>
        <strain evidence="2 3">MHOM/GT/2001/U1103</strain>
    </source>
</reference>
<dbReference type="OrthoDB" id="267890at2759"/>
<feature type="region of interest" description="Disordered" evidence="1">
    <location>
        <begin position="273"/>
        <end position="322"/>
    </location>
</feature>
<sequence length="717" mass="78058">MESYVCHVTDAPEAHEPQQPSSPREDSNGDCTASKSEVLSRSSPSTPSSWVSARDLKGSGGENASMGGSGTPEETSVPAPQSAIATTGATAALVNLPQQSLAEQGKVPPDYAEAEEAHGEAGERAAYQCAEERSSYKYGGTVASENRLTGASTSSAYDSTGEVGSSGTAVAPHGSSNRVHVPAVSHNGAATARQKAREVKSTSCRPLHLASNDYVRAYALSLASSSSLPRQTPAQVVAPRYTPDRSPETKWSVSRVSTTSAVQHEVLPPIIVGSKKKARLRRSSTSAKPRTAPNKVSKATSTSRSMPAVSHASNPLSMAGSATARTVVPTEASYLTTYSTEGAMKDLLKHVDRNSFGFHLRSMFQRIDFAEVQREVQRGEKESAALQMCRRLFRIIAKNKDSMSVEDLHELLLTFTPCGVSLREGADFLWENCGGKLSFTFRDFLQYGAALRARLQDYELFERLSDQEKLIVTHARILPGKPLDDANTARVNLLRVADQQMQDQLPQDTRSLRLYEELFLVDYHERLHDAALIPASEIPQQGLKSDYAHEYGCQQQGSPFSGLPQLSVPVLKEDMEWRQTEVGHSTASDAAVHAAAAETRTAAVHGESEYPALSRSIHPVGATKAPGKAGSRTASRRKHPQRRYRAAAASSMGAGATYSDRSRRTGLGSERFVVDLQQQPLPPPQKKMGRFVEEEYWERRIMDDHLITQLQSMYKTQ</sequence>
<feature type="compositionally biased region" description="Low complexity" evidence="1">
    <location>
        <begin position="36"/>
        <end position="52"/>
    </location>
</feature>
<name>E9B132_LEIMU</name>
<feature type="region of interest" description="Disordered" evidence="1">
    <location>
        <begin position="1"/>
        <end position="84"/>
    </location>
</feature>
<evidence type="ECO:0000313" key="2">
    <source>
        <dbReference type="EMBL" id="CBZ28938.1"/>
    </source>
</evidence>
<dbReference type="RefSeq" id="XP_003877403.1">
    <property type="nucleotide sequence ID" value="XM_003877354.1"/>
</dbReference>
<feature type="compositionally biased region" description="Polar residues" evidence="1">
    <location>
        <begin position="297"/>
        <end position="316"/>
    </location>
</feature>
<feature type="region of interest" description="Disordered" evidence="1">
    <location>
        <begin position="159"/>
        <end position="179"/>
    </location>
</feature>
<proteinExistence type="predicted"/>
<dbReference type="KEGG" id="lmi:LMXM_29_2620"/>
<evidence type="ECO:0008006" key="4">
    <source>
        <dbReference type="Google" id="ProtNLM"/>
    </source>
</evidence>